<dbReference type="Pfam" id="PF00400">
    <property type="entry name" value="WD40"/>
    <property type="match status" value="3"/>
</dbReference>
<dbReference type="SMART" id="SM00320">
    <property type="entry name" value="WD40"/>
    <property type="match status" value="6"/>
</dbReference>
<proteinExistence type="predicted"/>
<dbReference type="InterPro" id="IPR015943">
    <property type="entry name" value="WD40/YVTN_repeat-like_dom_sf"/>
</dbReference>
<dbReference type="AlphaFoldDB" id="A0A1I8PBB8"/>
<keyword evidence="6" id="KW-0175">Coiled coil</keyword>
<gene>
    <name evidence="7" type="primary">106094701</name>
</gene>
<dbReference type="InterPro" id="IPR036322">
    <property type="entry name" value="WD40_repeat_dom_sf"/>
</dbReference>
<dbReference type="PROSITE" id="PS50294">
    <property type="entry name" value="WD_REPEATS_REGION"/>
    <property type="match status" value="1"/>
</dbReference>
<dbReference type="Gene3D" id="2.130.10.10">
    <property type="entry name" value="YVTN repeat-like/Quinoprotein amine dehydrogenase"/>
    <property type="match status" value="2"/>
</dbReference>
<dbReference type="KEGG" id="scac:106094701"/>
<dbReference type="GO" id="GO:0045503">
    <property type="term" value="F:dynein light chain binding"/>
    <property type="evidence" value="ECO:0007669"/>
    <property type="project" value="TreeGrafter"/>
</dbReference>
<reference evidence="7" key="1">
    <citation type="submission" date="2020-05" db="UniProtKB">
        <authorList>
            <consortium name="EnsemblMetazoa"/>
        </authorList>
    </citation>
    <scope>IDENTIFICATION</scope>
    <source>
        <strain evidence="7">USDA</strain>
    </source>
</reference>
<dbReference type="PANTHER" id="PTHR12442">
    <property type="entry name" value="DYNEIN INTERMEDIATE CHAIN"/>
    <property type="match status" value="1"/>
</dbReference>
<keyword evidence="3 5" id="KW-0853">WD repeat</keyword>
<comment type="subcellular location">
    <subcellularLocation>
        <location evidence="1">Cytoplasm</location>
    </subcellularLocation>
</comment>
<keyword evidence="8" id="KW-1185">Reference proteome</keyword>
<evidence type="ECO:0000256" key="6">
    <source>
        <dbReference type="SAM" id="Coils"/>
    </source>
</evidence>
<dbReference type="GO" id="GO:0010970">
    <property type="term" value="P:transport along microtubule"/>
    <property type="evidence" value="ECO:0007669"/>
    <property type="project" value="TreeGrafter"/>
</dbReference>
<name>A0A1I8PBB8_STOCA</name>
<sequence length="611" mass="69088">MYGKKYEDKRAKLEAKLEAMRQERKQLEKEKFDRNEIQIRKNIDARTESHESFNEKYVKFEILPVREVASTLGKLKSEYNDNMQTTLDAINTQTKSVSEKLLKLSVSQIKVTDIQPKAICTETKSTQTKGSRILPERLVIKKSDDSYDEYMSQGGFGSKLPPGCMSPGLPKIELIMPAITPLDLIDEESSDAKELSEEEKEAIISSKGFQNAIKRIGRVMENVVIRNVDITREYVSAGDNSDEYNSKSQGRVSLKRVFFENEWSSNRCITDIDFSTHYTDLMIASYHINQDELLQPEGVVMTWNTVFQKPTPEHIFHASSAVTSVRFAKFNPHLILGGTYSGQIVIWDSRSPRRVPVQSTTLKCGAHVQPIQSLRVISTDSNDNIFSVSSDGRLCLWNLDMLSQPVDVLPLEKEQKRGVAVMCMEFTGNEFNELLVGSEDGCVYLANQWGTKNGVRARFGEHEAPITSISIQQQPEQHLFLTSSIDSTIKLWSLRHSNPLHTFQNNFEYVMDVAWSPINASLFATVDGGGHLDIWNINLDTEQPSVSIHLEGQPALNRVSWMPNGQHIAVGDIDGKLYLYDIDDHLAQPLAEDLCTFVDSICMSKQKVNYE</sequence>
<dbReference type="STRING" id="35570.A0A1I8PBB8"/>
<feature type="repeat" description="WD" evidence="5">
    <location>
        <begin position="459"/>
        <end position="502"/>
    </location>
</feature>
<keyword evidence="2" id="KW-0963">Cytoplasm</keyword>
<evidence type="ECO:0000256" key="4">
    <source>
        <dbReference type="ARBA" id="ARBA00022737"/>
    </source>
</evidence>
<evidence type="ECO:0000313" key="8">
    <source>
        <dbReference type="Proteomes" id="UP000095300"/>
    </source>
</evidence>
<dbReference type="InterPro" id="IPR050687">
    <property type="entry name" value="Dynein_IC"/>
</dbReference>
<feature type="coiled-coil region" evidence="6">
    <location>
        <begin position="3"/>
        <end position="37"/>
    </location>
</feature>
<evidence type="ECO:0000256" key="3">
    <source>
        <dbReference type="ARBA" id="ARBA00022574"/>
    </source>
</evidence>
<protein>
    <submittedName>
        <fullName evidence="7">Uncharacterized protein</fullName>
    </submittedName>
</protein>
<accession>A0A1I8PBB8</accession>
<dbReference type="GO" id="GO:0045504">
    <property type="term" value="F:dynein heavy chain binding"/>
    <property type="evidence" value="ECO:0007669"/>
    <property type="project" value="TreeGrafter"/>
</dbReference>
<dbReference type="OrthoDB" id="1602884at2759"/>
<dbReference type="GO" id="GO:0005868">
    <property type="term" value="C:cytoplasmic dynein complex"/>
    <property type="evidence" value="ECO:0007669"/>
    <property type="project" value="TreeGrafter"/>
</dbReference>
<dbReference type="PANTHER" id="PTHR12442:SF22">
    <property type="entry name" value="CYTOPLASMIC DYNEIN 1 INTERMEDIATE CHAIN-RELATED"/>
    <property type="match status" value="1"/>
</dbReference>
<dbReference type="InterPro" id="IPR001680">
    <property type="entry name" value="WD40_rpt"/>
</dbReference>
<dbReference type="SUPFAM" id="SSF50978">
    <property type="entry name" value="WD40 repeat-like"/>
    <property type="match status" value="1"/>
</dbReference>
<keyword evidence="4" id="KW-0677">Repeat</keyword>
<evidence type="ECO:0000256" key="5">
    <source>
        <dbReference type="PROSITE-ProRule" id="PRU00221"/>
    </source>
</evidence>
<dbReference type="GO" id="GO:0005737">
    <property type="term" value="C:cytoplasm"/>
    <property type="evidence" value="ECO:0007669"/>
    <property type="project" value="UniProtKB-SubCell"/>
</dbReference>
<dbReference type="PROSITE" id="PS50082">
    <property type="entry name" value="WD_REPEATS_2"/>
    <property type="match status" value="1"/>
</dbReference>
<evidence type="ECO:0000256" key="1">
    <source>
        <dbReference type="ARBA" id="ARBA00004496"/>
    </source>
</evidence>
<dbReference type="Proteomes" id="UP000095300">
    <property type="component" value="Unassembled WGS sequence"/>
</dbReference>
<evidence type="ECO:0000256" key="2">
    <source>
        <dbReference type="ARBA" id="ARBA00022490"/>
    </source>
</evidence>
<organism evidence="7 8">
    <name type="scientific">Stomoxys calcitrans</name>
    <name type="common">Stable fly</name>
    <name type="synonym">Conops calcitrans</name>
    <dbReference type="NCBI Taxonomy" id="35570"/>
    <lineage>
        <taxon>Eukaryota</taxon>
        <taxon>Metazoa</taxon>
        <taxon>Ecdysozoa</taxon>
        <taxon>Arthropoda</taxon>
        <taxon>Hexapoda</taxon>
        <taxon>Insecta</taxon>
        <taxon>Pterygota</taxon>
        <taxon>Neoptera</taxon>
        <taxon>Endopterygota</taxon>
        <taxon>Diptera</taxon>
        <taxon>Brachycera</taxon>
        <taxon>Muscomorpha</taxon>
        <taxon>Muscoidea</taxon>
        <taxon>Muscidae</taxon>
        <taxon>Stomoxys</taxon>
    </lineage>
</organism>
<evidence type="ECO:0000313" key="7">
    <source>
        <dbReference type="EnsemblMetazoa" id="SCAU006520-PA"/>
    </source>
</evidence>
<dbReference type="VEuPathDB" id="VectorBase:SCAU006520"/>
<dbReference type="EnsemblMetazoa" id="SCAU006520-RA">
    <property type="protein sequence ID" value="SCAU006520-PA"/>
    <property type="gene ID" value="SCAU006520"/>
</dbReference>